<dbReference type="InterPro" id="IPR036388">
    <property type="entry name" value="WH-like_DNA-bd_sf"/>
</dbReference>
<dbReference type="GO" id="GO:0003700">
    <property type="term" value="F:DNA-binding transcription factor activity"/>
    <property type="evidence" value="ECO:0007669"/>
    <property type="project" value="InterPro"/>
</dbReference>
<organism evidence="2 3">
    <name type="scientific">Lentzea albida</name>
    <dbReference type="NCBI Taxonomy" id="65499"/>
    <lineage>
        <taxon>Bacteria</taxon>
        <taxon>Bacillati</taxon>
        <taxon>Actinomycetota</taxon>
        <taxon>Actinomycetes</taxon>
        <taxon>Pseudonocardiales</taxon>
        <taxon>Pseudonocardiaceae</taxon>
        <taxon>Lentzea</taxon>
    </lineage>
</organism>
<keyword evidence="3" id="KW-1185">Reference proteome</keyword>
<dbReference type="AlphaFoldDB" id="A0A1H9WVG5"/>
<dbReference type="Proteomes" id="UP000199503">
    <property type="component" value="Unassembled WGS sequence"/>
</dbReference>
<dbReference type="PANTHER" id="PTHR39515">
    <property type="entry name" value="CONSERVED PROTEIN"/>
    <property type="match status" value="1"/>
</dbReference>
<dbReference type="InterPro" id="IPR000835">
    <property type="entry name" value="HTH_MarR-typ"/>
</dbReference>
<sequence>MTDPASLLQRLRVLVGRLRRRLQDESSVDELSAPQASALARLLLMDEPSTASQLAGAERVKPQSMAKTLTSLHEQGLIRRAADPSDGRRQLITLTDEGRAAARGARAARNERLTELIAQRFTESERQVIAEALTLLERVVDE</sequence>
<reference evidence="3" key="1">
    <citation type="submission" date="2016-10" db="EMBL/GenBank/DDBJ databases">
        <authorList>
            <person name="Varghese N."/>
            <person name="Submissions S."/>
        </authorList>
    </citation>
    <scope>NUCLEOTIDE SEQUENCE [LARGE SCALE GENOMIC DNA]</scope>
    <source>
        <strain evidence="3">DSM 44437</strain>
    </source>
</reference>
<proteinExistence type="predicted"/>
<dbReference type="InterPro" id="IPR036390">
    <property type="entry name" value="WH_DNA-bd_sf"/>
</dbReference>
<dbReference type="PROSITE" id="PS50995">
    <property type="entry name" value="HTH_MARR_2"/>
    <property type="match status" value="1"/>
</dbReference>
<gene>
    <name evidence="2" type="ORF">SAMN04488000_1257</name>
</gene>
<dbReference type="RefSeq" id="WP_218159908.1">
    <property type="nucleotide sequence ID" value="NZ_FOFV01000025.1"/>
</dbReference>
<dbReference type="SMART" id="SM00347">
    <property type="entry name" value="HTH_MARR"/>
    <property type="match status" value="1"/>
</dbReference>
<keyword evidence="2" id="KW-0238">DNA-binding</keyword>
<dbReference type="InterPro" id="IPR052526">
    <property type="entry name" value="HTH-type_Bedaq_tolerance"/>
</dbReference>
<evidence type="ECO:0000259" key="1">
    <source>
        <dbReference type="PROSITE" id="PS50995"/>
    </source>
</evidence>
<dbReference type="SUPFAM" id="SSF46785">
    <property type="entry name" value="Winged helix' DNA-binding domain"/>
    <property type="match status" value="1"/>
</dbReference>
<dbReference type="GO" id="GO:0003677">
    <property type="term" value="F:DNA binding"/>
    <property type="evidence" value="ECO:0007669"/>
    <property type="project" value="UniProtKB-KW"/>
</dbReference>
<name>A0A1H9WVG5_9PSEU</name>
<dbReference type="EMBL" id="FOFV01000025">
    <property type="protein sequence ID" value="SES37906.1"/>
    <property type="molecule type" value="Genomic_DNA"/>
</dbReference>
<protein>
    <submittedName>
        <fullName evidence="2">DNA-binding transcriptional regulator, MarR family</fullName>
    </submittedName>
</protein>
<dbReference type="Gene3D" id="1.10.10.10">
    <property type="entry name" value="Winged helix-like DNA-binding domain superfamily/Winged helix DNA-binding domain"/>
    <property type="match status" value="1"/>
</dbReference>
<evidence type="ECO:0000313" key="2">
    <source>
        <dbReference type="EMBL" id="SES37906.1"/>
    </source>
</evidence>
<dbReference type="PANTHER" id="PTHR39515:SF2">
    <property type="entry name" value="HTH-TYPE TRANSCRIPTIONAL REGULATOR RV0880"/>
    <property type="match status" value="1"/>
</dbReference>
<accession>A0A1H9WVG5</accession>
<feature type="domain" description="HTH marR-type" evidence="1">
    <location>
        <begin position="4"/>
        <end position="141"/>
    </location>
</feature>
<dbReference type="STRING" id="65499.SAMN04488000_1257"/>
<evidence type="ECO:0000313" key="3">
    <source>
        <dbReference type="Proteomes" id="UP000199503"/>
    </source>
</evidence>
<dbReference type="Pfam" id="PF01047">
    <property type="entry name" value="MarR"/>
    <property type="match status" value="1"/>
</dbReference>